<feature type="compositionally biased region" description="Basic and acidic residues" evidence="1">
    <location>
        <begin position="16"/>
        <end position="26"/>
    </location>
</feature>
<name>A0A7L8ZHZ8_9CAUD</name>
<organism evidence="2 3">
    <name type="scientific">Escherichia phage VEcB</name>
    <dbReference type="NCBI Taxonomy" id="2776821"/>
    <lineage>
        <taxon>Viruses</taxon>
        <taxon>Duplodnaviria</taxon>
        <taxon>Heunggongvirae</taxon>
        <taxon>Uroviricota</taxon>
        <taxon>Caudoviricetes</taxon>
        <taxon>Stephanstirmvirinae</taxon>
        <taxon>Justusliebigvirus</taxon>
        <taxon>Justusliebigvirus VEcB</taxon>
    </lineage>
</organism>
<evidence type="ECO:0000313" key="2">
    <source>
        <dbReference type="EMBL" id="QOI68173.1"/>
    </source>
</evidence>
<feature type="region of interest" description="Disordered" evidence="1">
    <location>
        <begin position="1"/>
        <end position="45"/>
    </location>
</feature>
<reference evidence="2 3" key="1">
    <citation type="submission" date="2020-08" db="EMBL/GenBank/DDBJ databases">
        <title>Complete genome sequence of Escherichia coli phage VEcB.</title>
        <authorList>
            <person name="Denisenko E."/>
            <person name="Kislichkina A."/>
            <person name="Verevkin V."/>
            <person name="Krasilnikova V."/>
            <person name="Volozhantsev N."/>
        </authorList>
    </citation>
    <scope>NUCLEOTIDE SEQUENCE [LARGE SCALE GENOMIC DNA]</scope>
</reference>
<dbReference type="Pfam" id="PF08200">
    <property type="entry name" value="Phage_T7_1_1"/>
    <property type="match status" value="1"/>
</dbReference>
<evidence type="ECO:0000313" key="3">
    <source>
        <dbReference type="Proteomes" id="UP000593822"/>
    </source>
</evidence>
<dbReference type="Proteomes" id="UP000593822">
    <property type="component" value="Segment"/>
</dbReference>
<gene>
    <name evidence="2" type="ORF">vecB_235</name>
</gene>
<dbReference type="InterPro" id="IPR013232">
    <property type="entry name" value="Phage_T7_Gp1.1"/>
</dbReference>
<sequence length="45" mass="5601">MNASQQIEKFNRSKARKDWNEEITKKGDKRNKTKRDRSTKRYWNE</sequence>
<accession>A0A7L8ZHZ8</accession>
<dbReference type="EMBL" id="MT932211">
    <property type="protein sequence ID" value="QOI68173.1"/>
    <property type="molecule type" value="Genomic_DNA"/>
</dbReference>
<feature type="compositionally biased region" description="Basic residues" evidence="1">
    <location>
        <begin position="27"/>
        <end position="45"/>
    </location>
</feature>
<keyword evidence="3" id="KW-1185">Reference proteome</keyword>
<evidence type="ECO:0000256" key="1">
    <source>
        <dbReference type="SAM" id="MobiDB-lite"/>
    </source>
</evidence>
<protein>
    <submittedName>
        <fullName evidence="2">Uncharacterized protein</fullName>
    </submittedName>
</protein>
<proteinExistence type="predicted"/>